<proteinExistence type="predicted"/>
<dbReference type="AlphaFoldDB" id="A0A8M8UW91"/>
<dbReference type="GeneID" id="110011708"/>
<dbReference type="PANTHER" id="PTHR34458">
    <property type="entry name" value="POLLEN OLE E 1 ALLERGEN AND EXTENSIN FAMILY PROTEIN-RELATED"/>
    <property type="match status" value="1"/>
</dbReference>
<reference evidence="3" key="1">
    <citation type="submission" date="2025-08" db="UniProtKB">
        <authorList>
            <consortium name="RefSeq"/>
        </authorList>
    </citation>
    <scope>IDENTIFICATION</scope>
</reference>
<keyword evidence="1" id="KW-0732">Signal</keyword>
<dbReference type="InterPro" id="IPR040404">
    <property type="entry name" value="Phylloplanin-like"/>
</dbReference>
<dbReference type="OrthoDB" id="898896at2759"/>
<dbReference type="PANTHER" id="PTHR34458:SF11">
    <property type="entry name" value="MD-2-RELATED LIPID-RECOGNITION DOMAIN-CONTAINING PROTEIN"/>
    <property type="match status" value="1"/>
</dbReference>
<gene>
    <name evidence="3" type="primary">LOC110011708</name>
</gene>
<evidence type="ECO:0000313" key="2">
    <source>
        <dbReference type="Proteomes" id="UP000504604"/>
    </source>
</evidence>
<sequence>MSYPSTLLLITLLSIGFTISSAQFPVVDVPLAGVITCTNTSLAAVGTSRVVPQARVDVVCGLSQSVLRSTTTNSQGLYTFFFNRVGIPLLYNPEQCLLRVVLPPGSCVFVPPGVSITFPIIAIRSILGVLSAYIPGAPTYVVA</sequence>
<dbReference type="KEGG" id="sind:110011708"/>
<organism evidence="2 3">
    <name type="scientific">Sesamum indicum</name>
    <name type="common">Oriental sesame</name>
    <name type="synonym">Sesamum orientale</name>
    <dbReference type="NCBI Taxonomy" id="4182"/>
    <lineage>
        <taxon>Eukaryota</taxon>
        <taxon>Viridiplantae</taxon>
        <taxon>Streptophyta</taxon>
        <taxon>Embryophyta</taxon>
        <taxon>Tracheophyta</taxon>
        <taxon>Spermatophyta</taxon>
        <taxon>Magnoliopsida</taxon>
        <taxon>eudicotyledons</taxon>
        <taxon>Gunneridae</taxon>
        <taxon>Pentapetalae</taxon>
        <taxon>asterids</taxon>
        <taxon>lamiids</taxon>
        <taxon>Lamiales</taxon>
        <taxon>Pedaliaceae</taxon>
        <taxon>Sesamum</taxon>
    </lineage>
</organism>
<dbReference type="RefSeq" id="XP_020548146.1">
    <property type="nucleotide sequence ID" value="XM_020692487.1"/>
</dbReference>
<feature type="signal peptide" evidence="1">
    <location>
        <begin position="1"/>
        <end position="22"/>
    </location>
</feature>
<name>A0A8M8UW91_SESIN</name>
<feature type="chain" id="PRO_5035434999" evidence="1">
    <location>
        <begin position="23"/>
        <end position="143"/>
    </location>
</feature>
<evidence type="ECO:0000256" key="1">
    <source>
        <dbReference type="SAM" id="SignalP"/>
    </source>
</evidence>
<dbReference type="Proteomes" id="UP000504604">
    <property type="component" value="Linkage group LG3"/>
</dbReference>
<accession>A0A8M8UW91</accession>
<keyword evidence="2" id="KW-1185">Reference proteome</keyword>
<evidence type="ECO:0000313" key="3">
    <source>
        <dbReference type="RefSeq" id="XP_020548146.1"/>
    </source>
</evidence>
<protein>
    <submittedName>
        <fullName evidence="3">Uncharacterized protein LOC110011708</fullName>
    </submittedName>
</protein>